<dbReference type="OrthoDB" id="340780at2759"/>
<gene>
    <name evidence="2" type="ORF">cand_005700</name>
</gene>
<sequence length="649" mass="72370">MGDNCTIVDKYTGAVEDINLYRLDISSNLDTNCKDNSIDEVKDSVKSEEYIQENTLQVQDVDCKQSEDSRENTESIESTNSDTLTELELSTENLIKDDNLSQQRHIHDTSLPYKLWIDAKSRDWILEWQSKNGRWGVRKFSCKRWGKGKAYSHAMNFLASLTSGGIIKGSQYNRQFNDLISVTGDGNGSCRSVEDELVLQFLSQRDAASNSEKPKQRLESNPGLNALAAIAAAATASNSTNNSLNIKNQASQNNSSQNQQTHVRGAVRKSGVPGVYWSQKPQGWRVVYYTGKDREFEYFKVPASASEEVISEILEVAKRFRSQVTSEGRHLPNGTVGSSSKRARAAERKAAAALSSESTRRRTLVNNVSPYPNDTFNGKYKNNPTDSTPSILVDSDTLSSAGSYGAATITGQIVNSPTSITPGIYDWLYNPMLMNLYGNYSVANQAAAIQQWALLQNILYQQNSLVQNSVHTSSEPPGVPPMFPSPFLTNYPIQTQSTNNTQKTHLSQQQQTINNQNSINQANMDLFYRYYGISPPIQHQSTSVMSSPNTNVNFPMNDAINWLSQLMNMQNYSQSGETALLQTDIYGDKSQQTDTIIQRTTTYLSESKPDPPEENKLDIQQNKSCGTENIEVIKNIEEEEKIQPVFSNT</sequence>
<dbReference type="Gene3D" id="1.20.5.2050">
    <property type="match status" value="1"/>
</dbReference>
<feature type="region of interest" description="Disordered" evidence="1">
    <location>
        <begin position="61"/>
        <end position="82"/>
    </location>
</feature>
<dbReference type="AlphaFoldDB" id="A0A1J4MT19"/>
<accession>A0A1J4MT19</accession>
<comment type="caution">
    <text evidence="2">The sequence shown here is derived from an EMBL/GenBank/DDBJ whole genome shotgun (WGS) entry which is preliminary data.</text>
</comment>
<proteinExistence type="predicted"/>
<evidence type="ECO:0000256" key="1">
    <source>
        <dbReference type="SAM" id="MobiDB-lite"/>
    </source>
</evidence>
<feature type="compositionally biased region" description="Low complexity" evidence="1">
    <location>
        <begin position="241"/>
        <end position="260"/>
    </location>
</feature>
<dbReference type="GeneID" id="92364755"/>
<protein>
    <submittedName>
        <fullName evidence="2">Uncharacterized protein</fullName>
    </submittedName>
</protein>
<keyword evidence="3" id="KW-1185">Reference proteome</keyword>
<dbReference type="RefSeq" id="XP_067068018.1">
    <property type="nucleotide sequence ID" value="XM_067210811.1"/>
</dbReference>
<organism evidence="2 3">
    <name type="scientific">Cryptosporidium andersoni</name>
    <dbReference type="NCBI Taxonomy" id="117008"/>
    <lineage>
        <taxon>Eukaryota</taxon>
        <taxon>Sar</taxon>
        <taxon>Alveolata</taxon>
        <taxon>Apicomplexa</taxon>
        <taxon>Conoidasida</taxon>
        <taxon>Coccidia</taxon>
        <taxon>Eucoccidiorida</taxon>
        <taxon>Eimeriorina</taxon>
        <taxon>Cryptosporidiidae</taxon>
        <taxon>Cryptosporidium</taxon>
    </lineage>
</organism>
<evidence type="ECO:0000313" key="3">
    <source>
        <dbReference type="Proteomes" id="UP000186804"/>
    </source>
</evidence>
<feature type="compositionally biased region" description="Basic and acidic residues" evidence="1">
    <location>
        <begin position="61"/>
        <end position="73"/>
    </location>
</feature>
<feature type="region of interest" description="Disordered" evidence="1">
    <location>
        <begin position="241"/>
        <end position="267"/>
    </location>
</feature>
<name>A0A1J4MT19_9CRYT</name>
<evidence type="ECO:0000313" key="2">
    <source>
        <dbReference type="EMBL" id="OII76172.1"/>
    </source>
</evidence>
<dbReference type="Proteomes" id="UP000186804">
    <property type="component" value="Unassembled WGS sequence"/>
</dbReference>
<feature type="region of interest" description="Disordered" evidence="1">
    <location>
        <begin position="324"/>
        <end position="344"/>
    </location>
</feature>
<reference evidence="2 3" key="1">
    <citation type="submission" date="2016-10" db="EMBL/GenBank/DDBJ databases">
        <title>Reductive evolution of mitochondrial metabolism and differential evolution of invasion-related proteins in Cryptosporidium.</title>
        <authorList>
            <person name="Liu S."/>
            <person name="Roellig D.M."/>
            <person name="Guo Y."/>
            <person name="Li N."/>
            <person name="Frace M.A."/>
            <person name="Tang K."/>
            <person name="Zhang L."/>
            <person name="Feng Y."/>
            <person name="Xiao L."/>
        </authorList>
    </citation>
    <scope>NUCLEOTIDE SEQUENCE [LARGE SCALE GENOMIC DNA]</scope>
    <source>
        <strain evidence="2">30847</strain>
    </source>
</reference>
<dbReference type="VEuPathDB" id="CryptoDB:cand_005700"/>
<dbReference type="EMBL" id="LRBS01000067">
    <property type="protein sequence ID" value="OII76172.1"/>
    <property type="molecule type" value="Genomic_DNA"/>
</dbReference>